<comment type="caution">
    <text evidence="1">The sequence shown here is derived from an EMBL/GenBank/DDBJ whole genome shotgun (WGS) entry which is preliminary data.</text>
</comment>
<dbReference type="AlphaFoldDB" id="A0A0S7XJL1"/>
<dbReference type="Proteomes" id="UP000052020">
    <property type="component" value="Unassembled WGS sequence"/>
</dbReference>
<dbReference type="EMBL" id="LIZY01000111">
    <property type="protein sequence ID" value="KPJ62564.1"/>
    <property type="molecule type" value="Genomic_DNA"/>
</dbReference>
<protein>
    <submittedName>
        <fullName evidence="1">Uncharacterized protein</fullName>
    </submittedName>
</protein>
<sequence>MKSFAAAPTAPRADEDLPGQIETVATEMRRALDKNRSDWMGRQRAKYTEACQDALQKHLAEPFTSNELKIVRAGLWNWTEDNLTESPPMHTFPYYVDALEYAVERMVDRDEIRPTEEQQREIDRQINAFSRFLKAALLEHYTKYSDEETLVQTVKEMRNSLKASSRNPWFPALKEPLSPEEKRKMKSEIVDQTLLTQLANFEKAREEGKELRFDWGVTSAWSAATKFVSRTIKPPSDRMIMFTHSPGMPSIGVQVRPPMMGPPAG</sequence>
<evidence type="ECO:0000313" key="2">
    <source>
        <dbReference type="Proteomes" id="UP000052020"/>
    </source>
</evidence>
<gene>
    <name evidence="1" type="ORF">AMK68_04765</name>
</gene>
<reference evidence="1 2" key="1">
    <citation type="journal article" date="2015" name="Microbiome">
        <title>Genomic resolution of linkages in carbon, nitrogen, and sulfur cycling among widespread estuary sediment bacteria.</title>
        <authorList>
            <person name="Baker B.J."/>
            <person name="Lazar C.S."/>
            <person name="Teske A.P."/>
            <person name="Dick G.J."/>
        </authorList>
    </citation>
    <scope>NUCLEOTIDE SEQUENCE [LARGE SCALE GENOMIC DNA]</scope>
    <source>
        <strain evidence="1">DG_56</strain>
    </source>
</reference>
<evidence type="ECO:0000313" key="1">
    <source>
        <dbReference type="EMBL" id="KPJ62564.1"/>
    </source>
</evidence>
<accession>A0A0S7XJL1</accession>
<organism evidence="1 2">
    <name type="scientific">candidate division KD3-62 bacterium DG_56</name>
    <dbReference type="NCBI Taxonomy" id="1704032"/>
    <lineage>
        <taxon>Bacteria</taxon>
        <taxon>candidate division KD3-62</taxon>
    </lineage>
</organism>
<name>A0A0S7XJL1_9BACT</name>
<proteinExistence type="predicted"/>